<dbReference type="Proteomes" id="UP000051296">
    <property type="component" value="Unassembled WGS sequence"/>
</dbReference>
<accession>A0A0R2G014</accession>
<keyword evidence="3 15" id="KW-1003">Cell membrane</keyword>
<evidence type="ECO:0000256" key="4">
    <source>
        <dbReference type="ARBA" id="ARBA00022519"/>
    </source>
</evidence>
<dbReference type="PATRIC" id="fig|1123500.6.peg.1042"/>
<evidence type="ECO:0000256" key="6">
    <source>
        <dbReference type="ARBA" id="ARBA00022723"/>
    </source>
</evidence>
<evidence type="ECO:0000256" key="2">
    <source>
        <dbReference type="ARBA" id="ARBA00022448"/>
    </source>
</evidence>
<feature type="binding site" evidence="15">
    <location>
        <position position="80"/>
    </location>
    <ligand>
        <name>Na(+)</name>
        <dbReference type="ChEBI" id="CHEBI:29101"/>
        <note>structural</note>
    </ligand>
</feature>
<keyword evidence="9 15" id="KW-0406">Ion transport</keyword>
<evidence type="ECO:0000256" key="3">
    <source>
        <dbReference type="ARBA" id="ARBA00022475"/>
    </source>
</evidence>
<organism evidence="16 17">
    <name type="scientific">Weissella halotolerans DSM 20190</name>
    <dbReference type="NCBI Taxonomy" id="1123500"/>
    <lineage>
        <taxon>Bacteria</taxon>
        <taxon>Bacillati</taxon>
        <taxon>Bacillota</taxon>
        <taxon>Bacilli</taxon>
        <taxon>Lactobacillales</taxon>
        <taxon>Lactobacillaceae</taxon>
        <taxon>Weissella</taxon>
    </lineage>
</organism>
<evidence type="ECO:0000256" key="9">
    <source>
        <dbReference type="ARBA" id="ARBA00023065"/>
    </source>
</evidence>
<evidence type="ECO:0000256" key="8">
    <source>
        <dbReference type="ARBA" id="ARBA00023053"/>
    </source>
</evidence>
<gene>
    <name evidence="15" type="primary">fluC</name>
    <name evidence="15" type="synonym">crcB</name>
    <name evidence="16" type="ORF">IV68_GL001038</name>
</gene>
<dbReference type="OrthoDB" id="9815830at2"/>
<evidence type="ECO:0000256" key="7">
    <source>
        <dbReference type="ARBA" id="ARBA00022989"/>
    </source>
</evidence>
<dbReference type="EMBL" id="JQAX01000003">
    <property type="protein sequence ID" value="KRN31781.1"/>
    <property type="molecule type" value="Genomic_DNA"/>
</dbReference>
<evidence type="ECO:0000256" key="15">
    <source>
        <dbReference type="HAMAP-Rule" id="MF_00454"/>
    </source>
</evidence>
<feature type="transmembrane region" description="Helical" evidence="15">
    <location>
        <begin position="70"/>
        <end position="87"/>
    </location>
</feature>
<feature type="transmembrane region" description="Helical" evidence="15">
    <location>
        <begin position="93"/>
        <end position="116"/>
    </location>
</feature>
<evidence type="ECO:0000256" key="14">
    <source>
        <dbReference type="ARBA" id="ARBA00049940"/>
    </source>
</evidence>
<evidence type="ECO:0000256" key="1">
    <source>
        <dbReference type="ARBA" id="ARBA00004651"/>
    </source>
</evidence>
<comment type="caution">
    <text evidence="16">The sequence shown here is derived from an EMBL/GenBank/DDBJ whole genome shotgun (WGS) entry which is preliminary data.</text>
</comment>
<comment type="catalytic activity">
    <reaction evidence="13">
        <text>fluoride(in) = fluoride(out)</text>
        <dbReference type="Rhea" id="RHEA:76159"/>
        <dbReference type="ChEBI" id="CHEBI:17051"/>
    </reaction>
    <physiologicalReaction direction="left-to-right" evidence="13">
        <dbReference type="Rhea" id="RHEA:76160"/>
    </physiologicalReaction>
</comment>
<protein>
    <recommendedName>
        <fullName evidence="15">Fluoride-specific ion channel FluC</fullName>
    </recommendedName>
</protein>
<evidence type="ECO:0000256" key="11">
    <source>
        <dbReference type="ARBA" id="ARBA00023303"/>
    </source>
</evidence>
<dbReference type="InParanoid" id="A0A0R2G014"/>
<evidence type="ECO:0000256" key="13">
    <source>
        <dbReference type="ARBA" id="ARBA00035585"/>
    </source>
</evidence>
<evidence type="ECO:0000313" key="16">
    <source>
        <dbReference type="EMBL" id="KRN31781.1"/>
    </source>
</evidence>
<dbReference type="PANTHER" id="PTHR28259">
    <property type="entry name" value="FLUORIDE EXPORT PROTEIN 1-RELATED"/>
    <property type="match status" value="1"/>
</dbReference>
<dbReference type="Pfam" id="PF02537">
    <property type="entry name" value="CRCB"/>
    <property type="match status" value="1"/>
</dbReference>
<evidence type="ECO:0000313" key="17">
    <source>
        <dbReference type="Proteomes" id="UP000051296"/>
    </source>
</evidence>
<evidence type="ECO:0000256" key="12">
    <source>
        <dbReference type="ARBA" id="ARBA00035120"/>
    </source>
</evidence>
<keyword evidence="11 15" id="KW-0407">Ion channel</keyword>
<feature type="transmembrane region" description="Helical" evidence="15">
    <location>
        <begin position="35"/>
        <end position="58"/>
    </location>
</feature>
<keyword evidence="5 15" id="KW-0812">Transmembrane</keyword>
<evidence type="ECO:0000256" key="5">
    <source>
        <dbReference type="ARBA" id="ARBA00022692"/>
    </source>
</evidence>
<sequence>MTARFWTRLMAVALGGFFGGALREAVELVVTLPGYPLGTVVVNLTGTFLSAFLTDLFADHWHFSQEFADFTLVGVLGAYTTFSTSILDMATRLSLMAATGYLVLSVLGSVGMVLLARRLAKEVK</sequence>
<keyword evidence="4" id="KW-0997">Cell inner membrane</keyword>
<comment type="subcellular location">
    <subcellularLocation>
        <location evidence="1 15">Cell membrane</location>
        <topology evidence="1 15">Multi-pass membrane protein</topology>
    </subcellularLocation>
</comment>
<name>A0A0R2G014_9LACO</name>
<dbReference type="PANTHER" id="PTHR28259:SF18">
    <property type="entry name" value="FLUORIDE-SPECIFIC ION CHANNEL FLUC"/>
    <property type="match status" value="1"/>
</dbReference>
<keyword evidence="17" id="KW-1185">Reference proteome</keyword>
<proteinExistence type="inferred from homology"/>
<dbReference type="GO" id="GO:0046872">
    <property type="term" value="F:metal ion binding"/>
    <property type="evidence" value="ECO:0007669"/>
    <property type="project" value="UniProtKB-KW"/>
</dbReference>
<dbReference type="RefSeq" id="WP_022791716.1">
    <property type="nucleotide sequence ID" value="NZ_ATUU01000003.1"/>
</dbReference>
<dbReference type="STRING" id="1123500.GCA_000420365_00960"/>
<dbReference type="GO" id="GO:0005886">
    <property type="term" value="C:plasma membrane"/>
    <property type="evidence" value="ECO:0007669"/>
    <property type="project" value="UniProtKB-SubCell"/>
</dbReference>
<comment type="activity regulation">
    <text evidence="15">Na(+) is not transported, but it plays an essential structural role and its presence is essential for fluoride channel function.</text>
</comment>
<feature type="binding site" evidence="15">
    <location>
        <position position="77"/>
    </location>
    <ligand>
        <name>Na(+)</name>
        <dbReference type="ChEBI" id="CHEBI:29101"/>
        <note>structural</note>
    </ligand>
</feature>
<keyword evidence="6 15" id="KW-0479">Metal-binding</keyword>
<comment type="function">
    <text evidence="14 15">Fluoride-specific ion channel. Important for reducing fluoride concentration in the cell, thus reducing its toxicity.</text>
</comment>
<evidence type="ECO:0000256" key="10">
    <source>
        <dbReference type="ARBA" id="ARBA00023136"/>
    </source>
</evidence>
<dbReference type="AlphaFoldDB" id="A0A0R2G014"/>
<keyword evidence="7 15" id="KW-1133">Transmembrane helix</keyword>
<dbReference type="HAMAP" id="MF_00454">
    <property type="entry name" value="FluC"/>
    <property type="match status" value="1"/>
</dbReference>
<dbReference type="eggNOG" id="COG0239">
    <property type="taxonomic scope" value="Bacteria"/>
</dbReference>
<dbReference type="GO" id="GO:0140114">
    <property type="term" value="P:cellular detoxification of fluoride"/>
    <property type="evidence" value="ECO:0007669"/>
    <property type="project" value="UniProtKB-UniRule"/>
</dbReference>
<comment type="similarity">
    <text evidence="12 15">Belongs to the fluoride channel Fluc/FEX (TC 1.A.43) family.</text>
</comment>
<dbReference type="GO" id="GO:0062054">
    <property type="term" value="F:fluoride channel activity"/>
    <property type="evidence" value="ECO:0007669"/>
    <property type="project" value="UniProtKB-UniRule"/>
</dbReference>
<keyword evidence="8 15" id="KW-0915">Sodium</keyword>
<keyword evidence="10 15" id="KW-0472">Membrane</keyword>
<reference evidence="16 17" key="1">
    <citation type="journal article" date="2015" name="Genome Announc.">
        <title>Expanding the biotechnology potential of lactobacilli through comparative genomics of 213 strains and associated genera.</title>
        <authorList>
            <person name="Sun Z."/>
            <person name="Harris H.M."/>
            <person name="McCann A."/>
            <person name="Guo C."/>
            <person name="Argimon S."/>
            <person name="Zhang W."/>
            <person name="Yang X."/>
            <person name="Jeffery I.B."/>
            <person name="Cooney J.C."/>
            <person name="Kagawa T.F."/>
            <person name="Liu W."/>
            <person name="Song Y."/>
            <person name="Salvetti E."/>
            <person name="Wrobel A."/>
            <person name="Rasinkangas P."/>
            <person name="Parkhill J."/>
            <person name="Rea M.C."/>
            <person name="O'Sullivan O."/>
            <person name="Ritari J."/>
            <person name="Douillard F.P."/>
            <person name="Paul Ross R."/>
            <person name="Yang R."/>
            <person name="Briner A.E."/>
            <person name="Felis G.E."/>
            <person name="de Vos W.M."/>
            <person name="Barrangou R."/>
            <person name="Klaenhammer T.R."/>
            <person name="Caufield P.W."/>
            <person name="Cui Y."/>
            <person name="Zhang H."/>
            <person name="O'Toole P.W."/>
        </authorList>
    </citation>
    <scope>NUCLEOTIDE SEQUENCE [LARGE SCALE GENOMIC DNA]</scope>
    <source>
        <strain evidence="16 17">DSM 20190</strain>
    </source>
</reference>
<dbReference type="InterPro" id="IPR003691">
    <property type="entry name" value="FluC"/>
</dbReference>
<keyword evidence="2 15" id="KW-0813">Transport</keyword>